<proteinExistence type="predicted"/>
<dbReference type="AlphaFoldDB" id="A0A6A3AFQ1"/>
<dbReference type="SUPFAM" id="SSF117281">
    <property type="entry name" value="Kelch motif"/>
    <property type="match status" value="1"/>
</dbReference>
<dbReference type="GO" id="GO:2000762">
    <property type="term" value="P:regulation of phenylpropanoid metabolic process"/>
    <property type="evidence" value="ECO:0007669"/>
    <property type="project" value="InterPro"/>
</dbReference>
<gene>
    <name evidence="1" type="ORF">F3Y22_tig00110528pilonHSYRG00403</name>
</gene>
<dbReference type="Proteomes" id="UP000436088">
    <property type="component" value="Unassembled WGS sequence"/>
</dbReference>
<organism evidence="1 2">
    <name type="scientific">Hibiscus syriacus</name>
    <name type="common">Rose of Sharon</name>
    <dbReference type="NCBI Taxonomy" id="106335"/>
    <lineage>
        <taxon>Eukaryota</taxon>
        <taxon>Viridiplantae</taxon>
        <taxon>Streptophyta</taxon>
        <taxon>Embryophyta</taxon>
        <taxon>Tracheophyta</taxon>
        <taxon>Spermatophyta</taxon>
        <taxon>Magnoliopsida</taxon>
        <taxon>eudicotyledons</taxon>
        <taxon>Gunneridae</taxon>
        <taxon>Pentapetalae</taxon>
        <taxon>rosids</taxon>
        <taxon>malvids</taxon>
        <taxon>Malvales</taxon>
        <taxon>Malvaceae</taxon>
        <taxon>Malvoideae</taxon>
        <taxon>Hibiscus</taxon>
    </lineage>
</organism>
<accession>A0A6A3AFQ1</accession>
<dbReference type="EMBL" id="VEPZ02001019">
    <property type="protein sequence ID" value="KAE8701679.1"/>
    <property type="molecule type" value="Genomic_DNA"/>
</dbReference>
<dbReference type="Pfam" id="PF01344">
    <property type="entry name" value="Kelch_1"/>
    <property type="match status" value="2"/>
</dbReference>
<dbReference type="PANTHER" id="PTHR46407:SF4">
    <property type="entry name" value="F-BOX DOMAIN-CONTAINING PROTEIN"/>
    <property type="match status" value="1"/>
</dbReference>
<dbReference type="GO" id="GO:0080037">
    <property type="term" value="P:negative regulation of cytokinin-activated signaling pathway"/>
    <property type="evidence" value="ECO:0007669"/>
    <property type="project" value="InterPro"/>
</dbReference>
<dbReference type="Gene3D" id="2.120.10.80">
    <property type="entry name" value="Kelch-type beta propeller"/>
    <property type="match status" value="1"/>
</dbReference>
<name>A0A6A3AFQ1_HIBSY</name>
<dbReference type="InterPro" id="IPR015915">
    <property type="entry name" value="Kelch-typ_b-propeller"/>
</dbReference>
<evidence type="ECO:0000313" key="1">
    <source>
        <dbReference type="EMBL" id="KAE8701679.1"/>
    </source>
</evidence>
<protein>
    <submittedName>
        <fullName evidence="1">RNA binding,RNA binding isoform 1</fullName>
    </submittedName>
</protein>
<reference evidence="1" key="1">
    <citation type="submission" date="2019-09" db="EMBL/GenBank/DDBJ databases">
        <title>Draft genome information of white flower Hibiscus syriacus.</title>
        <authorList>
            <person name="Kim Y.-M."/>
        </authorList>
    </citation>
    <scope>NUCLEOTIDE SEQUENCE [LARGE SCALE GENOMIC DNA]</scope>
    <source>
        <strain evidence="1">YM2019G1</strain>
    </source>
</reference>
<dbReference type="InterPro" id="IPR006652">
    <property type="entry name" value="Kelch_1"/>
</dbReference>
<dbReference type="PANTHER" id="PTHR46407">
    <property type="entry name" value="OS02G0208700 PROTEIN"/>
    <property type="match status" value="1"/>
</dbReference>
<comment type="caution">
    <text evidence="1">The sequence shown here is derived from an EMBL/GenBank/DDBJ whole genome shotgun (WGS) entry which is preliminary data.</text>
</comment>
<evidence type="ECO:0000313" key="2">
    <source>
        <dbReference type="Proteomes" id="UP000436088"/>
    </source>
</evidence>
<dbReference type="InterPro" id="IPR044595">
    <property type="entry name" value="KMD1-4"/>
</dbReference>
<keyword evidence="2" id="KW-1185">Reference proteome</keyword>
<sequence length="213" mass="23854">MVSPAPILRVANTPLPADSVSATRIGGGDGALDCDSLLLARVCRRWRHILQSRDFYYLRKRTGYTQKAACLVQLRASGSYSDGSKPVGQPRYVSGFWGRVDPVPKYPYGLPLFFQITSTEGKLVVMGGWDPSSYDSMRDVFIYEFTTQRWRQGKHMMGTRSFLSAGGFEGRVVVAGGHDENKNALNTGWKYNINDDEWTELTRVSQELRRASG</sequence>
<dbReference type="SMART" id="SM00612">
    <property type="entry name" value="Kelch"/>
    <property type="match status" value="2"/>
</dbReference>